<name>A0ABS2NTR8_9FIRM</name>
<accession>A0ABS2NTR8</accession>
<dbReference type="RefSeq" id="WP_204404463.1">
    <property type="nucleotide sequence ID" value="NZ_JAFBEE010000032.1"/>
</dbReference>
<protein>
    <recommendedName>
        <fullName evidence="3">DUF1904 domain-containing protein</fullName>
    </recommendedName>
</protein>
<evidence type="ECO:0008006" key="3">
    <source>
        <dbReference type="Google" id="ProtNLM"/>
    </source>
</evidence>
<dbReference type="Proteomes" id="UP001314796">
    <property type="component" value="Unassembled WGS sequence"/>
</dbReference>
<dbReference type="EMBL" id="JAFBEE010000032">
    <property type="protein sequence ID" value="MBM7616342.1"/>
    <property type="molecule type" value="Genomic_DNA"/>
</dbReference>
<dbReference type="InterPro" id="IPR014347">
    <property type="entry name" value="Tautomerase/MIF_sf"/>
</dbReference>
<keyword evidence="2" id="KW-1185">Reference proteome</keyword>
<evidence type="ECO:0000313" key="2">
    <source>
        <dbReference type="Proteomes" id="UP001314796"/>
    </source>
</evidence>
<reference evidence="1 2" key="1">
    <citation type="submission" date="2021-01" db="EMBL/GenBank/DDBJ databases">
        <title>Genomic Encyclopedia of Type Strains, Phase IV (KMG-IV): sequencing the most valuable type-strain genomes for metagenomic binning, comparative biology and taxonomic classification.</title>
        <authorList>
            <person name="Goeker M."/>
        </authorList>
    </citation>
    <scope>NUCLEOTIDE SEQUENCE [LARGE SCALE GENOMIC DNA]</scope>
    <source>
        <strain evidence="1 2">DSM 25890</strain>
    </source>
</reference>
<dbReference type="Pfam" id="PF08921">
    <property type="entry name" value="DUF1904"/>
    <property type="match status" value="1"/>
</dbReference>
<comment type="caution">
    <text evidence="1">The sequence shown here is derived from an EMBL/GenBank/DDBJ whole genome shotgun (WGS) entry which is preliminary data.</text>
</comment>
<organism evidence="1 2">
    <name type="scientific">Alkaliphilus hydrothermalis</name>
    <dbReference type="NCBI Taxonomy" id="1482730"/>
    <lineage>
        <taxon>Bacteria</taxon>
        <taxon>Bacillati</taxon>
        <taxon>Bacillota</taxon>
        <taxon>Clostridia</taxon>
        <taxon>Peptostreptococcales</taxon>
        <taxon>Natronincolaceae</taxon>
        <taxon>Alkaliphilus</taxon>
    </lineage>
</organism>
<dbReference type="SUPFAM" id="SSF55331">
    <property type="entry name" value="Tautomerase/MIF"/>
    <property type="match status" value="1"/>
</dbReference>
<dbReference type="InterPro" id="IPR015017">
    <property type="entry name" value="DUF1904"/>
</dbReference>
<sequence>MPQIIVRGVSPVLLCKINKELIDELVAIVECPRDYFEMEYIHSMAIREGNIEAAYPFVEVAWFDRGQEIQDQVAKAITKYMNMLGVASLDIAFTHFEKKNYYENGEHF</sequence>
<proteinExistence type="predicted"/>
<gene>
    <name evidence="1" type="ORF">JOC73_002924</name>
</gene>
<evidence type="ECO:0000313" key="1">
    <source>
        <dbReference type="EMBL" id="MBM7616342.1"/>
    </source>
</evidence>
<dbReference type="Gene3D" id="3.30.429.10">
    <property type="entry name" value="Macrophage Migration Inhibitory Factor"/>
    <property type="match status" value="1"/>
</dbReference>